<gene>
    <name evidence="1" type="ORF">LCGC14_1973210</name>
</gene>
<feature type="non-terminal residue" evidence="1">
    <location>
        <position position="1"/>
    </location>
</feature>
<accession>A0A0F9FBJ4</accession>
<protein>
    <submittedName>
        <fullName evidence="1">Uncharacterized protein</fullName>
    </submittedName>
</protein>
<name>A0A0F9FBJ4_9ZZZZ</name>
<dbReference type="AlphaFoldDB" id="A0A0F9FBJ4"/>
<evidence type="ECO:0000313" key="1">
    <source>
        <dbReference type="EMBL" id="KKL83593.1"/>
    </source>
</evidence>
<proteinExistence type="predicted"/>
<reference evidence="1" key="1">
    <citation type="journal article" date="2015" name="Nature">
        <title>Complex archaea that bridge the gap between prokaryotes and eukaryotes.</title>
        <authorList>
            <person name="Spang A."/>
            <person name="Saw J.H."/>
            <person name="Jorgensen S.L."/>
            <person name="Zaremba-Niedzwiedzka K."/>
            <person name="Martijn J."/>
            <person name="Lind A.E."/>
            <person name="van Eijk R."/>
            <person name="Schleper C."/>
            <person name="Guy L."/>
            <person name="Ettema T.J."/>
        </authorList>
    </citation>
    <scope>NUCLEOTIDE SEQUENCE</scope>
</reference>
<dbReference type="EMBL" id="LAZR01021940">
    <property type="protein sequence ID" value="KKL83593.1"/>
    <property type="molecule type" value="Genomic_DNA"/>
</dbReference>
<comment type="caution">
    <text evidence="1">The sequence shown here is derived from an EMBL/GenBank/DDBJ whole genome shotgun (WGS) entry which is preliminary data.</text>
</comment>
<sequence length="50" mass="5837">LSIKSIILRKVGQLDNAKKVKLFENDDWNNSDLREVLIQKVEQFLNSHAK</sequence>
<organism evidence="1">
    <name type="scientific">marine sediment metagenome</name>
    <dbReference type="NCBI Taxonomy" id="412755"/>
    <lineage>
        <taxon>unclassified sequences</taxon>
        <taxon>metagenomes</taxon>
        <taxon>ecological metagenomes</taxon>
    </lineage>
</organism>